<evidence type="ECO:0000313" key="3">
    <source>
        <dbReference type="Proteomes" id="UP001236014"/>
    </source>
</evidence>
<dbReference type="AlphaFoldDB" id="A0A9Y2IIV4"/>
<proteinExistence type="predicted"/>
<name>A0A9Y2IIV4_9PSEU</name>
<dbReference type="Proteomes" id="UP001236014">
    <property type="component" value="Chromosome"/>
</dbReference>
<feature type="transmembrane region" description="Helical" evidence="1">
    <location>
        <begin position="45"/>
        <end position="70"/>
    </location>
</feature>
<keyword evidence="3" id="KW-1185">Reference proteome</keyword>
<gene>
    <name evidence="2" type="ORF">QRX50_08345</name>
</gene>
<sequence>MKISDWKRVLYALLALPACFGSRRARQLLAERLLHVPPREGTPRYLAAAGVSVPAIPLALLIGFLVWRIVTYGLFWDPSTANESWGGPSLAGAWIVHFFCALGMAVVAMWVLRPLTDLQARLLSGRVVAGTTVPTT</sequence>
<evidence type="ECO:0000313" key="2">
    <source>
        <dbReference type="EMBL" id="WIX80759.1"/>
    </source>
</evidence>
<protein>
    <submittedName>
        <fullName evidence="2">Uncharacterized protein</fullName>
    </submittedName>
</protein>
<keyword evidence="1" id="KW-1133">Transmembrane helix</keyword>
<dbReference type="RefSeq" id="WP_285971379.1">
    <property type="nucleotide sequence ID" value="NZ_CP127294.1"/>
</dbReference>
<keyword evidence="1" id="KW-0812">Transmembrane</keyword>
<dbReference type="EMBL" id="CP127294">
    <property type="protein sequence ID" value="WIX80759.1"/>
    <property type="molecule type" value="Genomic_DNA"/>
</dbReference>
<feature type="transmembrane region" description="Helical" evidence="1">
    <location>
        <begin position="91"/>
        <end position="112"/>
    </location>
</feature>
<evidence type="ECO:0000256" key="1">
    <source>
        <dbReference type="SAM" id="Phobius"/>
    </source>
</evidence>
<dbReference type="KEGG" id="acab:QRX50_08345"/>
<reference evidence="2 3" key="1">
    <citation type="submission" date="2023-06" db="EMBL/GenBank/DDBJ databases">
        <authorList>
            <person name="Oyuntsetseg B."/>
            <person name="Kim S.B."/>
        </authorList>
    </citation>
    <scope>NUCLEOTIDE SEQUENCE [LARGE SCALE GENOMIC DNA]</scope>
    <source>
        <strain evidence="2 3">2-15</strain>
    </source>
</reference>
<accession>A0A9Y2IIV4</accession>
<organism evidence="2 3">
    <name type="scientific">Amycolatopsis carbonis</name>
    <dbReference type="NCBI Taxonomy" id="715471"/>
    <lineage>
        <taxon>Bacteria</taxon>
        <taxon>Bacillati</taxon>
        <taxon>Actinomycetota</taxon>
        <taxon>Actinomycetes</taxon>
        <taxon>Pseudonocardiales</taxon>
        <taxon>Pseudonocardiaceae</taxon>
        <taxon>Amycolatopsis</taxon>
    </lineage>
</organism>
<keyword evidence="1" id="KW-0472">Membrane</keyword>